<evidence type="ECO:0000259" key="1">
    <source>
        <dbReference type="Pfam" id="PF01548"/>
    </source>
</evidence>
<evidence type="ECO:0000313" key="3">
    <source>
        <dbReference type="Proteomes" id="UP000661077"/>
    </source>
</evidence>
<organism evidence="2 3">
    <name type="scientific">Steroidobacter gossypii</name>
    <dbReference type="NCBI Taxonomy" id="2805490"/>
    <lineage>
        <taxon>Bacteria</taxon>
        <taxon>Pseudomonadati</taxon>
        <taxon>Pseudomonadota</taxon>
        <taxon>Gammaproteobacteria</taxon>
        <taxon>Steroidobacterales</taxon>
        <taxon>Steroidobacteraceae</taxon>
        <taxon>Steroidobacter</taxon>
    </lineage>
</organism>
<reference evidence="2 3" key="1">
    <citation type="journal article" date="2021" name="Int. J. Syst. Evol. Microbiol.">
        <title>Steroidobacter gossypii sp. nov., isolated from soil of cotton cropping field.</title>
        <authorList>
            <person name="Huang R."/>
            <person name="Yang S."/>
            <person name="Zhen C."/>
            <person name="Liu W."/>
        </authorList>
    </citation>
    <scope>NUCLEOTIDE SEQUENCE [LARGE SCALE GENOMIC DNA]</scope>
    <source>
        <strain evidence="2 3">S1-65</strain>
    </source>
</reference>
<comment type="caution">
    <text evidence="2">The sequence shown here is derived from an EMBL/GenBank/DDBJ whole genome shotgun (WGS) entry which is preliminary data.</text>
</comment>
<dbReference type="Proteomes" id="UP000661077">
    <property type="component" value="Unassembled WGS sequence"/>
</dbReference>
<sequence>MNKITVVGIDLGKSVFHVHGVDAAGHTVIERRFTRKALHNWLARLEPCLVGMETCSGAHHLGRWLRQQGHEVRLMNPRYVKPYVKTNKNDARDAEAICEAVTRPQMRFVPIKSVAQQEVQMMHRVRSRLVADRTALANQVRGFLREFGITVGEGIRVLRRLLPQILEDGCNELSASGRSLLWQLREELVQL</sequence>
<proteinExistence type="predicted"/>
<dbReference type="InterPro" id="IPR047650">
    <property type="entry name" value="Transpos_IS110"/>
</dbReference>
<gene>
    <name evidence="2" type="ORF">JM946_29870</name>
</gene>
<dbReference type="EMBL" id="JAEVLS010000030">
    <property type="protein sequence ID" value="MBM0108953.1"/>
    <property type="molecule type" value="Genomic_DNA"/>
</dbReference>
<feature type="domain" description="Transposase IS110-like N-terminal" evidence="1">
    <location>
        <begin position="7"/>
        <end position="147"/>
    </location>
</feature>
<dbReference type="NCBIfam" id="NF033542">
    <property type="entry name" value="transpos_IS110"/>
    <property type="match status" value="1"/>
</dbReference>
<dbReference type="PANTHER" id="PTHR33055:SF3">
    <property type="entry name" value="PUTATIVE TRANSPOSASE FOR IS117-RELATED"/>
    <property type="match status" value="1"/>
</dbReference>
<name>A0ABS1X6V3_9GAMM</name>
<dbReference type="RefSeq" id="WP_203171121.1">
    <property type="nucleotide sequence ID" value="NZ_JAEVLS010000030.1"/>
</dbReference>
<keyword evidence="3" id="KW-1185">Reference proteome</keyword>
<dbReference type="Pfam" id="PF01548">
    <property type="entry name" value="DEDD_Tnp_IS110"/>
    <property type="match status" value="1"/>
</dbReference>
<dbReference type="PANTHER" id="PTHR33055">
    <property type="entry name" value="TRANSPOSASE FOR INSERTION SEQUENCE ELEMENT IS1111A"/>
    <property type="match status" value="1"/>
</dbReference>
<dbReference type="InterPro" id="IPR002525">
    <property type="entry name" value="Transp_IS110-like_N"/>
</dbReference>
<evidence type="ECO:0000313" key="2">
    <source>
        <dbReference type="EMBL" id="MBM0108953.1"/>
    </source>
</evidence>
<feature type="non-terminal residue" evidence="2">
    <location>
        <position position="191"/>
    </location>
</feature>
<protein>
    <submittedName>
        <fullName evidence="2">IS110 family transposase</fullName>
    </submittedName>
</protein>
<accession>A0ABS1X6V3</accession>